<dbReference type="EMBL" id="NHOQ01001000">
    <property type="protein sequence ID" value="PWA27404.1"/>
    <property type="molecule type" value="Genomic_DNA"/>
</dbReference>
<dbReference type="AlphaFoldDB" id="A0A315VWV8"/>
<gene>
    <name evidence="1" type="ORF">CCH79_00000626</name>
</gene>
<dbReference type="PANTHER" id="PTHR34488:SF1">
    <property type="entry name" value="SI:CH211-245H14.1-RELATED"/>
    <property type="match status" value="1"/>
</dbReference>
<evidence type="ECO:0000313" key="2">
    <source>
        <dbReference type="Proteomes" id="UP000250572"/>
    </source>
</evidence>
<reference evidence="1 2" key="1">
    <citation type="journal article" date="2018" name="G3 (Bethesda)">
        <title>A High-Quality Reference Genome for the Invasive Mosquitofish Gambusia affinis Using a Chicago Library.</title>
        <authorList>
            <person name="Hoffberg S.L."/>
            <person name="Troendle N.J."/>
            <person name="Glenn T.C."/>
            <person name="Mahmud O."/>
            <person name="Louha S."/>
            <person name="Chalopin D."/>
            <person name="Bennetzen J.L."/>
            <person name="Mauricio R."/>
        </authorList>
    </citation>
    <scope>NUCLEOTIDE SEQUENCE [LARGE SCALE GENOMIC DNA]</scope>
    <source>
        <strain evidence="1">NE01/NJP1002.9</strain>
        <tissue evidence="1">Muscle</tissue>
    </source>
</reference>
<keyword evidence="2" id="KW-1185">Reference proteome</keyword>
<organism evidence="1 2">
    <name type="scientific">Gambusia affinis</name>
    <name type="common">Western mosquitofish</name>
    <name type="synonym">Heterandria affinis</name>
    <dbReference type="NCBI Taxonomy" id="33528"/>
    <lineage>
        <taxon>Eukaryota</taxon>
        <taxon>Metazoa</taxon>
        <taxon>Chordata</taxon>
        <taxon>Craniata</taxon>
        <taxon>Vertebrata</taxon>
        <taxon>Euteleostomi</taxon>
        <taxon>Actinopterygii</taxon>
        <taxon>Neopterygii</taxon>
        <taxon>Teleostei</taxon>
        <taxon>Neoteleostei</taxon>
        <taxon>Acanthomorphata</taxon>
        <taxon>Ovalentaria</taxon>
        <taxon>Atherinomorphae</taxon>
        <taxon>Cyprinodontiformes</taxon>
        <taxon>Poeciliidae</taxon>
        <taxon>Poeciliinae</taxon>
        <taxon>Gambusia</taxon>
    </lineage>
</organism>
<comment type="caution">
    <text evidence="1">The sequence shown here is derived from an EMBL/GenBank/DDBJ whole genome shotgun (WGS) entry which is preliminary data.</text>
</comment>
<name>A0A315VWV8_GAMAF</name>
<protein>
    <submittedName>
        <fullName evidence="1">Uncharacterized protein</fullName>
    </submittedName>
</protein>
<feature type="non-terminal residue" evidence="1">
    <location>
        <position position="176"/>
    </location>
</feature>
<dbReference type="Proteomes" id="UP000250572">
    <property type="component" value="Unassembled WGS sequence"/>
</dbReference>
<proteinExistence type="predicted"/>
<sequence length="176" mass="20130">MFQQREIGLGSRFFVFVAGKTNESHHSIVDQLRNADQVEAYSPADCDYVLVICPIASRVLTDVTEALSKAPNDKPIILVVMHHTFDPNLIITESRRQVQHQNVRLTVDYFFHQNKILNCNRNKISWREIQMFLGFPITRYSLLKSLIKGIKKHSTPQSELCCAHHLMTALPGAEEV</sequence>
<evidence type="ECO:0000313" key="1">
    <source>
        <dbReference type="EMBL" id="PWA27404.1"/>
    </source>
</evidence>
<dbReference type="PANTHER" id="PTHR34488">
    <property type="entry name" value="SI:CH211-245H14.1-RELATED"/>
    <property type="match status" value="1"/>
</dbReference>
<accession>A0A315VWV8</accession>